<feature type="compositionally biased region" description="Polar residues" evidence="1">
    <location>
        <begin position="33"/>
        <end position="72"/>
    </location>
</feature>
<reference evidence="2 3" key="1">
    <citation type="submission" date="2014-05" db="EMBL/GenBank/DDBJ databases">
        <authorList>
            <person name="Rizzardi K."/>
            <person name="Winiecka-Krusnell J."/>
            <person name="Ramliden M."/>
            <person name="Alm E."/>
            <person name="Andersson S."/>
            <person name="Byfors S."/>
        </authorList>
    </citation>
    <scope>NUCLEOTIDE SEQUENCE [LARGE SCALE GENOMIC DNA]</scope>
    <source>
        <strain evidence="2 3">LEGN</strain>
    </source>
</reference>
<accession>A0A0A2SRK6</accession>
<feature type="region of interest" description="Disordered" evidence="1">
    <location>
        <begin position="33"/>
        <end position="87"/>
    </location>
</feature>
<keyword evidence="3" id="KW-1185">Reference proteome</keyword>
<organism evidence="2 3">
    <name type="scientific">Legionella norrlandica</name>
    <dbReference type="NCBI Taxonomy" id="1498499"/>
    <lineage>
        <taxon>Bacteria</taxon>
        <taxon>Pseudomonadati</taxon>
        <taxon>Pseudomonadota</taxon>
        <taxon>Gammaproteobacteria</taxon>
        <taxon>Legionellales</taxon>
        <taxon>Legionellaceae</taxon>
        <taxon>Legionella</taxon>
    </lineage>
</organism>
<evidence type="ECO:0000256" key="1">
    <source>
        <dbReference type="SAM" id="MobiDB-lite"/>
    </source>
</evidence>
<proteinExistence type="predicted"/>
<evidence type="ECO:0000313" key="3">
    <source>
        <dbReference type="Proteomes" id="UP000054422"/>
    </source>
</evidence>
<dbReference type="PROSITE" id="PS51257">
    <property type="entry name" value="PROKAR_LIPOPROTEIN"/>
    <property type="match status" value="1"/>
</dbReference>
<protein>
    <recommendedName>
        <fullName evidence="4">Lipoprotein</fullName>
    </recommendedName>
</protein>
<evidence type="ECO:0008006" key="4">
    <source>
        <dbReference type="Google" id="ProtNLM"/>
    </source>
</evidence>
<sequence length="87" mass="9471">MINFKSIKWRYGVIAIFVLSISGCYLDGTSPQERGYSQENVSSSGVQKAKVTTESQAQQKSNVSQDSVQKSTPGPRHTAAPQLPVIQ</sequence>
<dbReference type="EMBL" id="JNCF01000078">
    <property type="protein sequence ID" value="KGP62341.1"/>
    <property type="molecule type" value="Genomic_DNA"/>
</dbReference>
<name>A0A0A2SRK6_9GAMM</name>
<dbReference type="RefSeq" id="WP_035891280.1">
    <property type="nucleotide sequence ID" value="NZ_JNCF01000078.1"/>
</dbReference>
<comment type="caution">
    <text evidence="2">The sequence shown here is derived from an EMBL/GenBank/DDBJ whole genome shotgun (WGS) entry which is preliminary data.</text>
</comment>
<dbReference type="Proteomes" id="UP000054422">
    <property type="component" value="Unassembled WGS sequence"/>
</dbReference>
<evidence type="ECO:0000313" key="2">
    <source>
        <dbReference type="EMBL" id="KGP62341.1"/>
    </source>
</evidence>
<dbReference type="OrthoDB" id="5652483at2"/>
<dbReference type="AlphaFoldDB" id="A0A0A2SRK6"/>
<gene>
    <name evidence="2" type="ORF">EP47_13215</name>
</gene>